<feature type="domain" description="Prephenate dehydratase" evidence="21">
    <location>
        <begin position="103"/>
        <end position="278"/>
    </location>
</feature>
<keyword evidence="13" id="KW-0413">Isomerase</keyword>
<dbReference type="SUPFAM" id="SSF53850">
    <property type="entry name" value="Periplasmic binding protein-like II"/>
    <property type="match status" value="1"/>
</dbReference>
<comment type="subcellular location">
    <subcellularLocation>
        <location evidence="3">Cytoplasm</location>
    </subcellularLocation>
</comment>
<comment type="pathway">
    <text evidence="4">Amino-acid biosynthesis; L-phenylalanine biosynthesis; phenylpyruvate from prephenate: step 1/1.</text>
</comment>
<keyword evidence="24" id="KW-1185">Reference proteome</keyword>
<dbReference type="NCBIfam" id="TIGR01807">
    <property type="entry name" value="CM_P2"/>
    <property type="match status" value="1"/>
</dbReference>
<dbReference type="SUPFAM" id="SSF55021">
    <property type="entry name" value="ACT-like"/>
    <property type="match status" value="1"/>
</dbReference>
<evidence type="ECO:0000256" key="15">
    <source>
        <dbReference type="ARBA" id="ARBA00023268"/>
    </source>
</evidence>
<name>A0A1H9FF47_9BURK</name>
<keyword evidence="11" id="KW-0057">Aromatic amino acid biosynthesis</keyword>
<comment type="function">
    <text evidence="2">Catalyzes the Claisen rearrangement of chorismate to prephenate and the decarboxylation/dehydration of prephenate to phenylpyruvate.</text>
</comment>
<keyword evidence="14" id="KW-0456">Lyase</keyword>
<keyword evidence="15" id="KW-0511">Multifunctional enzyme</keyword>
<dbReference type="CDD" id="cd13630">
    <property type="entry name" value="PBP2_PDT_1"/>
    <property type="match status" value="1"/>
</dbReference>
<dbReference type="InterPro" id="IPR008242">
    <property type="entry name" value="Chor_mutase/pphenate_deHydtase"/>
</dbReference>
<dbReference type="PROSITE" id="PS00858">
    <property type="entry name" value="PREPHENATE_DEHYDR_2"/>
    <property type="match status" value="1"/>
</dbReference>
<dbReference type="FunFam" id="3.30.70.260:FF:000012">
    <property type="entry name" value="Prephenate dehydratase"/>
    <property type="match status" value="1"/>
</dbReference>
<dbReference type="InterPro" id="IPR010957">
    <property type="entry name" value="G/b/e-P-prot_chorismate_mutase"/>
</dbReference>
<dbReference type="OrthoDB" id="9802281at2"/>
<keyword evidence="12" id="KW-0584">Phenylalanine biosynthesis</keyword>
<evidence type="ECO:0000259" key="22">
    <source>
        <dbReference type="PROSITE" id="PS51671"/>
    </source>
</evidence>
<dbReference type="PROSITE" id="PS51168">
    <property type="entry name" value="CHORISMATE_MUT_2"/>
    <property type="match status" value="1"/>
</dbReference>
<evidence type="ECO:0000313" key="23">
    <source>
        <dbReference type="EMBL" id="SEQ36554.1"/>
    </source>
</evidence>
<dbReference type="PANTHER" id="PTHR21022:SF19">
    <property type="entry name" value="PREPHENATE DEHYDRATASE-RELATED"/>
    <property type="match status" value="1"/>
</dbReference>
<dbReference type="EMBL" id="FOGD01000001">
    <property type="protein sequence ID" value="SEQ36554.1"/>
    <property type="molecule type" value="Genomic_DNA"/>
</dbReference>
<dbReference type="UniPathway" id="UPA00121">
    <property type="reaction ID" value="UER00345"/>
</dbReference>
<dbReference type="Gene3D" id="1.20.59.10">
    <property type="entry name" value="Chorismate mutase"/>
    <property type="match status" value="1"/>
</dbReference>
<dbReference type="PIRSF" id="PIRSF001500">
    <property type="entry name" value="Chor_mut_pdt_Ppr"/>
    <property type="match status" value="1"/>
</dbReference>
<dbReference type="Pfam" id="PF01842">
    <property type="entry name" value="ACT"/>
    <property type="match status" value="1"/>
</dbReference>
<evidence type="ECO:0000256" key="10">
    <source>
        <dbReference type="ARBA" id="ARBA00022605"/>
    </source>
</evidence>
<dbReference type="UniPathway" id="UPA00120">
    <property type="reaction ID" value="UER00203"/>
</dbReference>
<dbReference type="RefSeq" id="WP_091452298.1">
    <property type="nucleotide sequence ID" value="NZ_FOGD01000001.1"/>
</dbReference>
<dbReference type="Pfam" id="PF01817">
    <property type="entry name" value="CM_2"/>
    <property type="match status" value="1"/>
</dbReference>
<sequence length="374" mass="40406">MTSESSSPSPAIVQASPDLADLRVQIDSLDRQLLTLLNQRALVAEQVGEVKKREGTPFFRPDRVAQVIDKITTANPGPLKSAHVAAIWREIMSACLALESPQRVAVLGPEGTFCEQAAVEYFGGAADLMYCANFDEVFHATAAGSAQYGVVGVENSTEGVVTRSLDMFLHTPCHVVGEVSLLIRHNLLRQTNSLDGIEAVLAHPQALAQCQGWLSKHLPHAERRPVSSNAEGARLAATNPAWAGLSSERAAQQFGLHIVAHAIQDDAYNRTRFAIICLPHTLQTPPPSGKDCTSLIVSVPNQPGAVHDLLVPLKQHGVSMTRFESRPARTGQWEYYFYIDLDGHPSQPHVAAALAALRGLCAFYKVLGTYPVAS</sequence>
<dbReference type="InterPro" id="IPR045865">
    <property type="entry name" value="ACT-like_dom_sf"/>
</dbReference>
<dbReference type="InterPro" id="IPR018528">
    <property type="entry name" value="Preph_deHydtase_CS"/>
</dbReference>
<dbReference type="PROSITE" id="PS51171">
    <property type="entry name" value="PREPHENATE_DEHYDR_3"/>
    <property type="match status" value="1"/>
</dbReference>
<evidence type="ECO:0000256" key="8">
    <source>
        <dbReference type="ARBA" id="ARBA00014401"/>
    </source>
</evidence>
<dbReference type="InterPro" id="IPR002912">
    <property type="entry name" value="ACT_dom"/>
</dbReference>
<dbReference type="NCBIfam" id="NF008865">
    <property type="entry name" value="PRK11898.1"/>
    <property type="match status" value="1"/>
</dbReference>
<evidence type="ECO:0000256" key="17">
    <source>
        <dbReference type="ARBA" id="ARBA00031520"/>
    </source>
</evidence>
<accession>A0A1H9FF47</accession>
<dbReference type="Proteomes" id="UP000199766">
    <property type="component" value="Unassembled WGS sequence"/>
</dbReference>
<feature type="site" description="Essential for prephenate dehydratase activity" evidence="19">
    <location>
        <position position="271"/>
    </location>
</feature>
<dbReference type="SUPFAM" id="SSF48600">
    <property type="entry name" value="Chorismate mutase II"/>
    <property type="match status" value="1"/>
</dbReference>
<dbReference type="GO" id="GO:0004106">
    <property type="term" value="F:chorismate mutase activity"/>
    <property type="evidence" value="ECO:0007669"/>
    <property type="project" value="UniProtKB-EC"/>
</dbReference>
<evidence type="ECO:0000256" key="5">
    <source>
        <dbReference type="ARBA" id="ARBA00004817"/>
    </source>
</evidence>
<comment type="pathway">
    <text evidence="5">Metabolic intermediate biosynthesis; prephenate biosynthesis; prephenate from chorismate: step 1/1.</text>
</comment>
<dbReference type="Pfam" id="PF00800">
    <property type="entry name" value="PDT"/>
    <property type="match status" value="1"/>
</dbReference>
<dbReference type="PANTHER" id="PTHR21022">
    <property type="entry name" value="PREPHENATE DEHYDRATASE P PROTEIN"/>
    <property type="match status" value="1"/>
</dbReference>
<dbReference type="InterPro" id="IPR001086">
    <property type="entry name" value="Preph_deHydtase"/>
</dbReference>
<dbReference type="Gene3D" id="3.30.70.260">
    <property type="match status" value="1"/>
</dbReference>
<evidence type="ECO:0000259" key="21">
    <source>
        <dbReference type="PROSITE" id="PS51171"/>
    </source>
</evidence>
<evidence type="ECO:0000256" key="13">
    <source>
        <dbReference type="ARBA" id="ARBA00023235"/>
    </source>
</evidence>
<feature type="domain" description="ACT" evidence="22">
    <location>
        <begin position="294"/>
        <end position="371"/>
    </location>
</feature>
<feature type="domain" description="Chorismate mutase" evidence="20">
    <location>
        <begin position="13"/>
        <end position="103"/>
    </location>
</feature>
<evidence type="ECO:0000256" key="14">
    <source>
        <dbReference type="ARBA" id="ARBA00023239"/>
    </source>
</evidence>
<dbReference type="InterPro" id="IPR036979">
    <property type="entry name" value="CM_dom_sf"/>
</dbReference>
<proteinExistence type="predicted"/>
<dbReference type="Gene3D" id="3.40.190.10">
    <property type="entry name" value="Periplasmic binding protein-like II"/>
    <property type="match status" value="2"/>
</dbReference>
<evidence type="ECO:0000256" key="16">
    <source>
        <dbReference type="ARBA" id="ARBA00031175"/>
    </source>
</evidence>
<dbReference type="GO" id="GO:0046417">
    <property type="term" value="P:chorismate metabolic process"/>
    <property type="evidence" value="ECO:0007669"/>
    <property type="project" value="InterPro"/>
</dbReference>
<dbReference type="EC" id="4.2.1.51" evidence="7"/>
<dbReference type="InterPro" id="IPR002701">
    <property type="entry name" value="CM_II_prokaryot"/>
</dbReference>
<evidence type="ECO:0000256" key="18">
    <source>
        <dbReference type="ARBA" id="ARBA00047848"/>
    </source>
</evidence>
<keyword evidence="9" id="KW-0963">Cytoplasm</keyword>
<evidence type="ECO:0000256" key="6">
    <source>
        <dbReference type="ARBA" id="ARBA00012404"/>
    </source>
</evidence>
<dbReference type="GO" id="GO:0004664">
    <property type="term" value="F:prephenate dehydratase activity"/>
    <property type="evidence" value="ECO:0007669"/>
    <property type="project" value="UniProtKB-EC"/>
</dbReference>
<evidence type="ECO:0000256" key="3">
    <source>
        <dbReference type="ARBA" id="ARBA00004496"/>
    </source>
</evidence>
<dbReference type="GO" id="GO:0009094">
    <property type="term" value="P:L-phenylalanine biosynthetic process"/>
    <property type="evidence" value="ECO:0007669"/>
    <property type="project" value="UniProtKB-UniPathway"/>
</dbReference>
<dbReference type="InterPro" id="IPR036263">
    <property type="entry name" value="Chorismate_II_sf"/>
</dbReference>
<dbReference type="PROSITE" id="PS51671">
    <property type="entry name" value="ACT"/>
    <property type="match status" value="1"/>
</dbReference>
<evidence type="ECO:0000256" key="9">
    <source>
        <dbReference type="ARBA" id="ARBA00022490"/>
    </source>
</evidence>
<dbReference type="SMART" id="SM00830">
    <property type="entry name" value="CM_2"/>
    <property type="match status" value="1"/>
</dbReference>
<dbReference type="CDD" id="cd04905">
    <property type="entry name" value="ACT_CM-PDT"/>
    <property type="match status" value="1"/>
</dbReference>
<evidence type="ECO:0000256" key="7">
    <source>
        <dbReference type="ARBA" id="ARBA00013147"/>
    </source>
</evidence>
<evidence type="ECO:0000256" key="19">
    <source>
        <dbReference type="PIRSR" id="PIRSR001500-2"/>
    </source>
</evidence>
<evidence type="ECO:0000256" key="4">
    <source>
        <dbReference type="ARBA" id="ARBA00004741"/>
    </source>
</evidence>
<evidence type="ECO:0000259" key="20">
    <source>
        <dbReference type="PROSITE" id="PS51168"/>
    </source>
</evidence>
<dbReference type="AlphaFoldDB" id="A0A1H9FF47"/>
<evidence type="ECO:0000256" key="1">
    <source>
        <dbReference type="ARBA" id="ARBA00000824"/>
    </source>
</evidence>
<evidence type="ECO:0000256" key="2">
    <source>
        <dbReference type="ARBA" id="ARBA00002364"/>
    </source>
</evidence>
<evidence type="ECO:0000256" key="11">
    <source>
        <dbReference type="ARBA" id="ARBA00023141"/>
    </source>
</evidence>
<organism evidence="23 24">
    <name type="scientific">Giesbergeria anulus</name>
    <dbReference type="NCBI Taxonomy" id="180197"/>
    <lineage>
        <taxon>Bacteria</taxon>
        <taxon>Pseudomonadati</taxon>
        <taxon>Pseudomonadota</taxon>
        <taxon>Betaproteobacteria</taxon>
        <taxon>Burkholderiales</taxon>
        <taxon>Comamonadaceae</taxon>
        <taxon>Giesbergeria</taxon>
    </lineage>
</organism>
<protein>
    <recommendedName>
        <fullName evidence="8">Bifunctional chorismate mutase/prephenate dehydratase</fullName>
        <ecNumber evidence="7">4.2.1.51</ecNumber>
        <ecNumber evidence="6">5.4.99.5</ecNumber>
    </recommendedName>
    <alternativeName>
        <fullName evidence="17">Chorismate mutase-prephenate dehydratase</fullName>
    </alternativeName>
    <alternativeName>
        <fullName evidence="16">p-protein</fullName>
    </alternativeName>
</protein>
<evidence type="ECO:0000256" key="12">
    <source>
        <dbReference type="ARBA" id="ARBA00023222"/>
    </source>
</evidence>
<comment type="catalytic activity">
    <reaction evidence="18">
        <text>prephenate + H(+) = 3-phenylpyruvate + CO2 + H2O</text>
        <dbReference type="Rhea" id="RHEA:21648"/>
        <dbReference type="ChEBI" id="CHEBI:15377"/>
        <dbReference type="ChEBI" id="CHEBI:15378"/>
        <dbReference type="ChEBI" id="CHEBI:16526"/>
        <dbReference type="ChEBI" id="CHEBI:18005"/>
        <dbReference type="ChEBI" id="CHEBI:29934"/>
        <dbReference type="EC" id="4.2.1.51"/>
    </reaction>
</comment>
<evidence type="ECO:0000313" key="24">
    <source>
        <dbReference type="Proteomes" id="UP000199766"/>
    </source>
</evidence>
<comment type="catalytic activity">
    <reaction evidence="1">
        <text>chorismate = prephenate</text>
        <dbReference type="Rhea" id="RHEA:13897"/>
        <dbReference type="ChEBI" id="CHEBI:29748"/>
        <dbReference type="ChEBI" id="CHEBI:29934"/>
        <dbReference type="EC" id="5.4.99.5"/>
    </reaction>
</comment>
<dbReference type="STRING" id="180197.SAMN02982919_00538"/>
<dbReference type="GO" id="GO:0005737">
    <property type="term" value="C:cytoplasm"/>
    <property type="evidence" value="ECO:0007669"/>
    <property type="project" value="UniProtKB-SubCell"/>
</dbReference>
<dbReference type="EC" id="5.4.99.5" evidence="6"/>
<reference evidence="23 24" key="1">
    <citation type="submission" date="2016-10" db="EMBL/GenBank/DDBJ databases">
        <authorList>
            <person name="de Groot N.N."/>
        </authorList>
    </citation>
    <scope>NUCLEOTIDE SEQUENCE [LARGE SCALE GENOMIC DNA]</scope>
    <source>
        <strain evidence="23 24">ATCC 35958</strain>
    </source>
</reference>
<keyword evidence="10" id="KW-0028">Amino-acid biosynthesis</keyword>
<gene>
    <name evidence="23" type="ORF">SAMN02982919_00538</name>
</gene>